<evidence type="ECO:0000256" key="14">
    <source>
        <dbReference type="SAM" id="Phobius"/>
    </source>
</evidence>
<keyword evidence="10 14" id="KW-1133">Transmembrane helix</keyword>
<proteinExistence type="inferred from homology"/>
<keyword evidence="5 14" id="KW-0812">Transmembrane</keyword>
<keyword evidence="9" id="KW-0862">Zinc</keyword>
<name>A0A8J5LIX3_ZINOF</name>
<dbReference type="InterPro" id="IPR048024">
    <property type="entry name" value="Fxna-like_M28_dom"/>
</dbReference>
<evidence type="ECO:0000256" key="10">
    <source>
        <dbReference type="ARBA" id="ARBA00022989"/>
    </source>
</evidence>
<dbReference type="SUPFAM" id="SSF53187">
    <property type="entry name" value="Zn-dependent exopeptidases"/>
    <property type="match status" value="1"/>
</dbReference>
<organism evidence="17 18">
    <name type="scientific">Zingiber officinale</name>
    <name type="common">Ginger</name>
    <name type="synonym">Amomum zingiber</name>
    <dbReference type="NCBI Taxonomy" id="94328"/>
    <lineage>
        <taxon>Eukaryota</taxon>
        <taxon>Viridiplantae</taxon>
        <taxon>Streptophyta</taxon>
        <taxon>Embryophyta</taxon>
        <taxon>Tracheophyta</taxon>
        <taxon>Spermatophyta</taxon>
        <taxon>Magnoliopsida</taxon>
        <taxon>Liliopsida</taxon>
        <taxon>Zingiberales</taxon>
        <taxon>Zingiberaceae</taxon>
        <taxon>Zingiber</taxon>
    </lineage>
</organism>
<feature type="transmembrane region" description="Helical" evidence="14">
    <location>
        <begin position="9"/>
        <end position="32"/>
    </location>
</feature>
<sequence>MAWGSRDAAAFKCLILLVLLYGTLSYVAYWIIHMKHVSPLGVDAPLDRFSEARVVEHIRRLSVDIDGRQEGRPGLEAAAKYIRKELEAVAARAGADYRIEIDESLVNGTFNMLFLRHSISLGYRNHKNIAMRISSKFSNDHDPSVLINGHFDSPLGSPGAGDCGSCVASMLELARVIIDSNWIPPRPIIFLFNGAEELFLLGSHGFVKTHKWSSTVGAFVNIEASGTGGFDLVCQSGPGSWPSYIYAQSAKYPMATSVAQDMFGIIPGDTDYRIFAEDYGNIPGLDIIFVLGGYFYHTSYDTVERLLPGSIQARGENLFRLTQAFANSSDVLNANERSLKVASLESTEGRAVFFDYLSLFMVYYSRKLSIILHSMPVVFLLLGAFFLHFPNTSVNIWFTTLFDFIKGMLFHALSLVFAIVVPVMFAALRLLFSTQAMNWFAHPILAFLMFVPSSLVGLLLPRTTWGNFGLSQKASHFKLSIEIISDEVCFWGAFALYISMTMTYLLAQLGGGFLTYLISLSMLISWFSYRIASKHCGRQSVKSLAGYLIPMIPSLLYSVYYGGFLVQFLIEKMGMMGSLPRPFGYFVQDAVVAAVIGLVTGWCVGPLLPVVGHWLGRSSVLQCLVQVTILALALSSQFFPYSVDAPKRVVLQHTFTTVGMLLQKIYMPYALFPVSFLFSESLKFPTEGSKILNHYATLPHVSVRDSVLISETGHRRLHLELHLGSVGEIWVTVLNITGPLSNWSFADYRLPAPESFNGGPPSYICRLSGSSKDNWTFWLEANNSESLRMDVAVLDQYLVDDTQRLKSSFPSWADLTAFTTFFSSYYL</sequence>
<evidence type="ECO:0000259" key="15">
    <source>
        <dbReference type="Pfam" id="PF04389"/>
    </source>
</evidence>
<evidence type="ECO:0000256" key="8">
    <source>
        <dbReference type="ARBA" id="ARBA00022824"/>
    </source>
</evidence>
<evidence type="ECO:0000256" key="12">
    <source>
        <dbReference type="ARBA" id="ARBA00023136"/>
    </source>
</evidence>
<evidence type="ECO:0000256" key="3">
    <source>
        <dbReference type="ARBA" id="ARBA00010918"/>
    </source>
</evidence>
<protein>
    <recommendedName>
        <fullName evidence="19">Peptidase M28 domain-containing protein</fullName>
    </recommendedName>
</protein>
<evidence type="ECO:0000313" key="17">
    <source>
        <dbReference type="EMBL" id="KAG6520378.1"/>
    </source>
</evidence>
<evidence type="ECO:0000256" key="7">
    <source>
        <dbReference type="ARBA" id="ARBA00022801"/>
    </source>
</evidence>
<dbReference type="GO" id="GO:0008235">
    <property type="term" value="F:metalloexopeptidase activity"/>
    <property type="evidence" value="ECO:0007669"/>
    <property type="project" value="InterPro"/>
</dbReference>
<gene>
    <name evidence="17" type="ORF">ZIOFF_017427</name>
</gene>
<evidence type="ECO:0000256" key="5">
    <source>
        <dbReference type="ARBA" id="ARBA00022692"/>
    </source>
</evidence>
<dbReference type="PANTHER" id="PTHR12147">
    <property type="entry name" value="METALLOPEPTIDASE M28 FAMILY MEMBER"/>
    <property type="match status" value="1"/>
</dbReference>
<dbReference type="GO" id="GO:0006508">
    <property type="term" value="P:proteolysis"/>
    <property type="evidence" value="ECO:0007669"/>
    <property type="project" value="UniProtKB-KW"/>
</dbReference>
<dbReference type="Pfam" id="PF22248">
    <property type="entry name" value="ERMP1_C"/>
    <property type="match status" value="1"/>
</dbReference>
<dbReference type="Pfam" id="PF04389">
    <property type="entry name" value="Peptidase_M28"/>
    <property type="match status" value="1"/>
</dbReference>
<keyword evidence="13" id="KW-0325">Glycoprotein</keyword>
<dbReference type="InterPro" id="IPR045175">
    <property type="entry name" value="M28_fam"/>
</dbReference>
<keyword evidence="18" id="KW-1185">Reference proteome</keyword>
<comment type="caution">
    <text evidence="17">The sequence shown here is derived from an EMBL/GenBank/DDBJ whole genome shotgun (WGS) entry which is preliminary data.</text>
</comment>
<evidence type="ECO:0008006" key="19">
    <source>
        <dbReference type="Google" id="ProtNLM"/>
    </source>
</evidence>
<evidence type="ECO:0000256" key="2">
    <source>
        <dbReference type="ARBA" id="ARBA00004477"/>
    </source>
</evidence>
<evidence type="ECO:0000256" key="1">
    <source>
        <dbReference type="ARBA" id="ARBA00001947"/>
    </source>
</evidence>
<keyword evidence="8" id="KW-0256">Endoplasmic reticulum</keyword>
<comment type="cofactor">
    <cofactor evidence="1">
        <name>Zn(2+)</name>
        <dbReference type="ChEBI" id="CHEBI:29105"/>
    </cofactor>
</comment>
<keyword evidence="11" id="KW-0482">Metalloprotease</keyword>
<evidence type="ECO:0000256" key="11">
    <source>
        <dbReference type="ARBA" id="ARBA00023049"/>
    </source>
</evidence>
<dbReference type="EMBL" id="JACMSC010000005">
    <property type="protein sequence ID" value="KAG6520378.1"/>
    <property type="molecule type" value="Genomic_DNA"/>
</dbReference>
<keyword evidence="4" id="KW-0645">Protease</keyword>
<dbReference type="Gene3D" id="3.40.630.10">
    <property type="entry name" value="Zn peptidases"/>
    <property type="match status" value="1"/>
</dbReference>
<dbReference type="CDD" id="cd03875">
    <property type="entry name" value="M28_Fxna_like"/>
    <property type="match status" value="1"/>
</dbReference>
<feature type="transmembrane region" description="Helical" evidence="14">
    <location>
        <begin position="544"/>
        <end position="570"/>
    </location>
</feature>
<keyword evidence="6" id="KW-0479">Metal-binding</keyword>
<feature type="transmembrane region" description="Helical" evidence="14">
    <location>
        <begin position="661"/>
        <end position="679"/>
    </location>
</feature>
<feature type="transmembrane region" description="Helical" evidence="14">
    <location>
        <begin position="440"/>
        <end position="460"/>
    </location>
</feature>
<feature type="transmembrane region" description="Helical" evidence="14">
    <location>
        <begin position="368"/>
        <end position="387"/>
    </location>
</feature>
<keyword evidence="7" id="KW-0378">Hydrolase</keyword>
<dbReference type="GO" id="GO:0046872">
    <property type="term" value="F:metal ion binding"/>
    <property type="evidence" value="ECO:0007669"/>
    <property type="project" value="UniProtKB-KW"/>
</dbReference>
<feature type="transmembrane region" description="Helical" evidence="14">
    <location>
        <begin position="513"/>
        <end position="532"/>
    </location>
</feature>
<dbReference type="FunFam" id="3.40.630.10:FF:000008">
    <property type="entry name" value="Endoplasmic reticulum metallopeptidase 1"/>
    <property type="match status" value="1"/>
</dbReference>
<dbReference type="InterPro" id="IPR007484">
    <property type="entry name" value="Peptidase_M28"/>
</dbReference>
<feature type="domain" description="Peptidase M28" evidence="15">
    <location>
        <begin position="128"/>
        <end position="320"/>
    </location>
</feature>
<feature type="domain" description="Endoplasmic reticulum metallopeptidase 1-like C-terminal" evidence="16">
    <location>
        <begin position="667"/>
        <end position="825"/>
    </location>
</feature>
<comment type="subcellular location">
    <subcellularLocation>
        <location evidence="2">Endoplasmic reticulum membrane</location>
        <topology evidence="2">Multi-pass membrane protein</topology>
    </subcellularLocation>
</comment>
<comment type="similarity">
    <text evidence="3">Belongs to the peptidase M28 family.</text>
</comment>
<evidence type="ECO:0000259" key="16">
    <source>
        <dbReference type="Pfam" id="PF22248"/>
    </source>
</evidence>
<dbReference type="GO" id="GO:0005789">
    <property type="term" value="C:endoplasmic reticulum membrane"/>
    <property type="evidence" value="ECO:0007669"/>
    <property type="project" value="UniProtKB-SubCell"/>
</dbReference>
<keyword evidence="12 14" id="KW-0472">Membrane</keyword>
<evidence type="ECO:0000313" key="18">
    <source>
        <dbReference type="Proteomes" id="UP000734854"/>
    </source>
</evidence>
<feature type="transmembrane region" description="Helical" evidence="14">
    <location>
        <begin position="408"/>
        <end position="428"/>
    </location>
</feature>
<feature type="transmembrane region" description="Helical" evidence="14">
    <location>
        <begin position="623"/>
        <end position="641"/>
    </location>
</feature>
<accession>A0A8J5LIX3</accession>
<evidence type="ECO:0000256" key="9">
    <source>
        <dbReference type="ARBA" id="ARBA00022833"/>
    </source>
</evidence>
<feature type="transmembrane region" description="Helical" evidence="14">
    <location>
        <begin position="590"/>
        <end position="611"/>
    </location>
</feature>
<dbReference type="InterPro" id="IPR053973">
    <property type="entry name" value="ERMP1-like_C"/>
</dbReference>
<dbReference type="PANTHER" id="PTHR12147:SF22">
    <property type="entry name" value="ENDOPLASMIC RETICULUM METALLOPEPTIDASE 1"/>
    <property type="match status" value="1"/>
</dbReference>
<dbReference type="Proteomes" id="UP000734854">
    <property type="component" value="Unassembled WGS sequence"/>
</dbReference>
<evidence type="ECO:0000256" key="13">
    <source>
        <dbReference type="ARBA" id="ARBA00023180"/>
    </source>
</evidence>
<reference evidence="17 18" key="1">
    <citation type="submission" date="2020-08" db="EMBL/GenBank/DDBJ databases">
        <title>Plant Genome Project.</title>
        <authorList>
            <person name="Zhang R.-G."/>
        </authorList>
    </citation>
    <scope>NUCLEOTIDE SEQUENCE [LARGE SCALE GENOMIC DNA]</scope>
    <source>
        <tissue evidence="17">Rhizome</tissue>
    </source>
</reference>
<evidence type="ECO:0000256" key="4">
    <source>
        <dbReference type="ARBA" id="ARBA00022670"/>
    </source>
</evidence>
<evidence type="ECO:0000256" key="6">
    <source>
        <dbReference type="ARBA" id="ARBA00022723"/>
    </source>
</evidence>
<dbReference type="AlphaFoldDB" id="A0A8J5LIX3"/>